<name>A0A7X5TTT9_9MICO</name>
<dbReference type="EMBL" id="JAAMOX010000002">
    <property type="protein sequence ID" value="NIH54550.1"/>
    <property type="molecule type" value="Genomic_DNA"/>
</dbReference>
<gene>
    <name evidence="3" type="ORF">FHX76_002446</name>
</gene>
<evidence type="ECO:0000313" key="4">
    <source>
        <dbReference type="Proteomes" id="UP000541033"/>
    </source>
</evidence>
<reference evidence="3 4" key="1">
    <citation type="submission" date="2020-02" db="EMBL/GenBank/DDBJ databases">
        <title>Sequencing the genomes of 1000 actinobacteria strains.</title>
        <authorList>
            <person name="Klenk H.-P."/>
        </authorList>
    </citation>
    <scope>NUCLEOTIDE SEQUENCE [LARGE SCALE GENOMIC DNA]</scope>
    <source>
        <strain evidence="3 4">DSM 27960</strain>
    </source>
</reference>
<evidence type="ECO:0000256" key="2">
    <source>
        <dbReference type="SAM" id="Phobius"/>
    </source>
</evidence>
<dbReference type="Proteomes" id="UP000541033">
    <property type="component" value="Unassembled WGS sequence"/>
</dbReference>
<proteinExistence type="predicted"/>
<accession>A0A7X5TTT9</accession>
<sequence length="429" mass="45791">MIRLILSAAVGVFLASLLALLISQDDSWTWVRLTSGIIVITLFIIVRLATSAVKDGTFMAVLNRQPLSAEQLAEADNENRLAVARVLSISRTGSAINDQPVCSIEVLVAHRFIRPYRTSLKQIIDIVELPRVQLGSVVLVALERRDASPVRIVTTPPFSWLRELETNTAVRSLPDAPALTEEQIAGDGLTSATTASSSTRKQAKPTGLRRIPAFCYVIAIIAGFGLTLIPAYPTIAALLDGSTTIDEIRASYEENGPNVGSSPTAKPVDFFTGTNAQDALNAIMAASGNNQMMQLNIYSTFAGAEVLVTPGDSKVDDYIYRDGTATNDGPTLIQPDAEDAAEKAFDPATLDLTILPSLLAQAKELTGITEFKEGQTPSMHIMKLGGVLSISVPLYADYYDAWVTFAPDGSVLSMRGGIPGSASYEAGQG</sequence>
<evidence type="ECO:0000256" key="1">
    <source>
        <dbReference type="SAM" id="MobiDB-lite"/>
    </source>
</evidence>
<keyword evidence="2" id="KW-0812">Transmembrane</keyword>
<dbReference type="AlphaFoldDB" id="A0A7X5TTT9"/>
<feature type="region of interest" description="Disordered" evidence="1">
    <location>
        <begin position="184"/>
        <end position="203"/>
    </location>
</feature>
<feature type="transmembrane region" description="Helical" evidence="2">
    <location>
        <begin position="29"/>
        <end position="49"/>
    </location>
</feature>
<evidence type="ECO:0000313" key="3">
    <source>
        <dbReference type="EMBL" id="NIH54550.1"/>
    </source>
</evidence>
<keyword evidence="2" id="KW-1133">Transmembrane helix</keyword>
<feature type="compositionally biased region" description="Low complexity" evidence="1">
    <location>
        <begin position="190"/>
        <end position="199"/>
    </location>
</feature>
<feature type="transmembrane region" description="Helical" evidence="2">
    <location>
        <begin position="211"/>
        <end position="232"/>
    </location>
</feature>
<keyword evidence="2" id="KW-0472">Membrane</keyword>
<dbReference type="RefSeq" id="WP_167150955.1">
    <property type="nucleotide sequence ID" value="NZ_JAAMOX010000002.1"/>
</dbReference>
<protein>
    <submittedName>
        <fullName evidence="3">Uncharacterized protein</fullName>
    </submittedName>
</protein>
<keyword evidence="4" id="KW-1185">Reference proteome</keyword>
<comment type="caution">
    <text evidence="3">The sequence shown here is derived from an EMBL/GenBank/DDBJ whole genome shotgun (WGS) entry which is preliminary data.</text>
</comment>
<organism evidence="3 4">
    <name type="scientific">Lysinibacter cavernae</name>
    <dbReference type="NCBI Taxonomy" id="1640652"/>
    <lineage>
        <taxon>Bacteria</taxon>
        <taxon>Bacillati</taxon>
        <taxon>Actinomycetota</taxon>
        <taxon>Actinomycetes</taxon>
        <taxon>Micrococcales</taxon>
        <taxon>Microbacteriaceae</taxon>
        <taxon>Lysinibacter</taxon>
    </lineage>
</organism>